<evidence type="ECO:0000313" key="1">
    <source>
        <dbReference type="EMBL" id="KAJ7710246.1"/>
    </source>
</evidence>
<comment type="caution">
    <text evidence="1">The sequence shown here is derived from an EMBL/GenBank/DDBJ whole genome shotgun (WGS) entry which is preliminary data.</text>
</comment>
<gene>
    <name evidence="1" type="ORF">B0H16DRAFT_1480700</name>
</gene>
<sequence length="170" mass="19595">MRTFYRVKDPQVRSKLRTRWASRTSSPIFKRTLRGIFVVLPSPTDAHMQHTRPKFSNTIELTLIARKFTQKTASRGNKSDPKCGHFSFENGPPDRNAYEFGPKRHVRKWPNPRNLDRTSNHICRGPGATLAATVVRGRKLVKDSKTQSTPCTTLHTPLPQRLSRGWEFWV</sequence>
<dbReference type="EMBL" id="JARKIB010000410">
    <property type="protein sequence ID" value="KAJ7710246.1"/>
    <property type="molecule type" value="Genomic_DNA"/>
</dbReference>
<keyword evidence="2" id="KW-1185">Reference proteome</keyword>
<organism evidence="1 2">
    <name type="scientific">Mycena metata</name>
    <dbReference type="NCBI Taxonomy" id="1033252"/>
    <lineage>
        <taxon>Eukaryota</taxon>
        <taxon>Fungi</taxon>
        <taxon>Dikarya</taxon>
        <taxon>Basidiomycota</taxon>
        <taxon>Agaricomycotina</taxon>
        <taxon>Agaricomycetes</taxon>
        <taxon>Agaricomycetidae</taxon>
        <taxon>Agaricales</taxon>
        <taxon>Marasmiineae</taxon>
        <taxon>Mycenaceae</taxon>
        <taxon>Mycena</taxon>
    </lineage>
</organism>
<accession>A0AAD7H1N2</accession>
<dbReference type="Proteomes" id="UP001215598">
    <property type="component" value="Unassembled WGS sequence"/>
</dbReference>
<protein>
    <submittedName>
        <fullName evidence="1">Uncharacterized protein</fullName>
    </submittedName>
</protein>
<reference evidence="1" key="1">
    <citation type="submission" date="2023-03" db="EMBL/GenBank/DDBJ databases">
        <title>Massive genome expansion in bonnet fungi (Mycena s.s.) driven by repeated elements and novel gene families across ecological guilds.</title>
        <authorList>
            <consortium name="Lawrence Berkeley National Laboratory"/>
            <person name="Harder C.B."/>
            <person name="Miyauchi S."/>
            <person name="Viragh M."/>
            <person name="Kuo A."/>
            <person name="Thoen E."/>
            <person name="Andreopoulos B."/>
            <person name="Lu D."/>
            <person name="Skrede I."/>
            <person name="Drula E."/>
            <person name="Henrissat B."/>
            <person name="Morin E."/>
            <person name="Kohler A."/>
            <person name="Barry K."/>
            <person name="LaButti K."/>
            <person name="Morin E."/>
            <person name="Salamov A."/>
            <person name="Lipzen A."/>
            <person name="Mereny Z."/>
            <person name="Hegedus B."/>
            <person name="Baldrian P."/>
            <person name="Stursova M."/>
            <person name="Weitz H."/>
            <person name="Taylor A."/>
            <person name="Grigoriev I.V."/>
            <person name="Nagy L.G."/>
            <person name="Martin F."/>
            <person name="Kauserud H."/>
        </authorList>
    </citation>
    <scope>NUCLEOTIDE SEQUENCE</scope>
    <source>
        <strain evidence="1">CBHHK182m</strain>
    </source>
</reference>
<evidence type="ECO:0000313" key="2">
    <source>
        <dbReference type="Proteomes" id="UP001215598"/>
    </source>
</evidence>
<proteinExistence type="predicted"/>
<dbReference type="AlphaFoldDB" id="A0AAD7H1N2"/>
<name>A0AAD7H1N2_9AGAR</name>